<accession>A0A3N4Z3F0</accession>
<evidence type="ECO:0000256" key="5">
    <source>
        <dbReference type="SAM" id="Phobius"/>
    </source>
</evidence>
<keyword evidence="2 5" id="KW-0812">Transmembrane</keyword>
<keyword evidence="3 5" id="KW-1133">Transmembrane helix</keyword>
<dbReference type="GO" id="GO:0016020">
    <property type="term" value="C:membrane"/>
    <property type="evidence" value="ECO:0007669"/>
    <property type="project" value="UniProtKB-SubCell"/>
</dbReference>
<feature type="transmembrane region" description="Helical" evidence="5">
    <location>
        <begin position="103"/>
        <end position="123"/>
    </location>
</feature>
<feature type="transmembrane region" description="Helical" evidence="5">
    <location>
        <begin position="44"/>
        <end position="65"/>
    </location>
</feature>
<evidence type="ECO:0000256" key="2">
    <source>
        <dbReference type="ARBA" id="ARBA00022692"/>
    </source>
</evidence>
<comment type="subcellular location">
    <subcellularLocation>
        <location evidence="1">Membrane</location>
        <topology evidence="1">Multi-pass membrane protein</topology>
    </subcellularLocation>
</comment>
<evidence type="ECO:0000256" key="4">
    <source>
        <dbReference type="ARBA" id="ARBA00023136"/>
    </source>
</evidence>
<evidence type="ECO:0000256" key="1">
    <source>
        <dbReference type="ARBA" id="ARBA00004141"/>
    </source>
</evidence>
<name>A0A3N4Z3F0_9MICO</name>
<proteinExistence type="predicted"/>
<protein>
    <submittedName>
        <fullName evidence="6">Putative membrane protein YphA (DoxX/SURF4 family)</fullName>
    </submittedName>
</protein>
<keyword evidence="4 5" id="KW-0472">Membrane</keyword>
<dbReference type="Pfam" id="PF07681">
    <property type="entry name" value="DoxX"/>
    <property type="match status" value="1"/>
</dbReference>
<evidence type="ECO:0000313" key="6">
    <source>
        <dbReference type="EMBL" id="RPF26186.1"/>
    </source>
</evidence>
<evidence type="ECO:0000256" key="3">
    <source>
        <dbReference type="ARBA" id="ARBA00022989"/>
    </source>
</evidence>
<dbReference type="InterPro" id="IPR032808">
    <property type="entry name" value="DoxX"/>
</dbReference>
<sequence length="139" mass="14551">MDVLVLLGRVLFGLLFVGSGYGHLAQRQMMAAYAAGKGVPAANVMVPLTGLQILVGALMVALGIWPDVGALLLVAFLVPTAFIMHGFWAETDPGAKAMEQTQFLKDLALAGAALVMFAVFAYLGDDLGLVLVSPLFTLS</sequence>
<gene>
    <name evidence="6" type="ORF">EDD32_0616</name>
</gene>
<dbReference type="Proteomes" id="UP000280726">
    <property type="component" value="Unassembled WGS sequence"/>
</dbReference>
<dbReference type="RefSeq" id="WP_123914499.1">
    <property type="nucleotide sequence ID" value="NZ_RKRA01000001.1"/>
</dbReference>
<evidence type="ECO:0000313" key="7">
    <source>
        <dbReference type="Proteomes" id="UP000280726"/>
    </source>
</evidence>
<dbReference type="EMBL" id="RKRA01000001">
    <property type="protein sequence ID" value="RPF26186.1"/>
    <property type="molecule type" value="Genomic_DNA"/>
</dbReference>
<dbReference type="AlphaFoldDB" id="A0A3N4Z3F0"/>
<organism evidence="6 7">
    <name type="scientific">Georgenia muralis</name>
    <dbReference type="NCBI Taxonomy" id="154117"/>
    <lineage>
        <taxon>Bacteria</taxon>
        <taxon>Bacillati</taxon>
        <taxon>Actinomycetota</taxon>
        <taxon>Actinomycetes</taxon>
        <taxon>Micrococcales</taxon>
        <taxon>Bogoriellaceae</taxon>
        <taxon>Georgenia</taxon>
    </lineage>
</organism>
<reference evidence="6 7" key="1">
    <citation type="submission" date="2018-11" db="EMBL/GenBank/DDBJ databases">
        <title>Sequencing the genomes of 1000 actinobacteria strains.</title>
        <authorList>
            <person name="Klenk H.-P."/>
        </authorList>
    </citation>
    <scope>NUCLEOTIDE SEQUENCE [LARGE SCALE GENOMIC DNA]</scope>
    <source>
        <strain evidence="6 7">DSM 14418</strain>
    </source>
</reference>
<feature type="transmembrane region" description="Helical" evidence="5">
    <location>
        <begin position="6"/>
        <end position="24"/>
    </location>
</feature>
<dbReference type="OrthoDB" id="329282at2"/>
<keyword evidence="7" id="KW-1185">Reference proteome</keyword>
<feature type="transmembrane region" description="Helical" evidence="5">
    <location>
        <begin position="71"/>
        <end position="91"/>
    </location>
</feature>
<comment type="caution">
    <text evidence="6">The sequence shown here is derived from an EMBL/GenBank/DDBJ whole genome shotgun (WGS) entry which is preliminary data.</text>
</comment>